<evidence type="ECO:0008006" key="8">
    <source>
        <dbReference type="Google" id="ProtNLM"/>
    </source>
</evidence>
<keyword evidence="3 5" id="KW-1133">Transmembrane helix</keyword>
<dbReference type="OrthoDB" id="4377071at2"/>
<evidence type="ECO:0000256" key="3">
    <source>
        <dbReference type="ARBA" id="ARBA00022989"/>
    </source>
</evidence>
<comment type="subcellular location">
    <subcellularLocation>
        <location evidence="1">Membrane</location>
        <topology evidence="1">Multi-pass membrane protein</topology>
    </subcellularLocation>
</comment>
<evidence type="ECO:0000256" key="4">
    <source>
        <dbReference type="ARBA" id="ARBA00023136"/>
    </source>
</evidence>
<evidence type="ECO:0000313" key="7">
    <source>
        <dbReference type="Proteomes" id="UP000188235"/>
    </source>
</evidence>
<keyword evidence="7" id="KW-1185">Reference proteome</keyword>
<keyword evidence="4 5" id="KW-0472">Membrane</keyword>
<gene>
    <name evidence="6" type="ORF">BW733_09290</name>
</gene>
<dbReference type="Proteomes" id="UP000188235">
    <property type="component" value="Chromosome"/>
</dbReference>
<name>A0A1Q2CY47_9ACTN</name>
<proteinExistence type="predicted"/>
<feature type="transmembrane region" description="Helical" evidence="5">
    <location>
        <begin position="9"/>
        <end position="28"/>
    </location>
</feature>
<dbReference type="Pfam" id="PF13564">
    <property type="entry name" value="DoxX_2"/>
    <property type="match status" value="1"/>
</dbReference>
<dbReference type="AlphaFoldDB" id="A0A1Q2CY47"/>
<protein>
    <recommendedName>
        <fullName evidence="8">DoxX family protein</fullName>
    </recommendedName>
</protein>
<dbReference type="KEGG" id="tfa:BW733_09290"/>
<dbReference type="InterPro" id="IPR032808">
    <property type="entry name" value="DoxX"/>
</dbReference>
<accession>A0A1Q2CY47</accession>
<reference evidence="6 7" key="1">
    <citation type="journal article" date="2008" name="Int. J. Syst. Evol. Microbiol.">
        <title>Tessaracoccus flavescens sp. nov., isolated from marine sediment.</title>
        <authorList>
            <person name="Lee D.W."/>
            <person name="Lee S.D."/>
        </authorList>
    </citation>
    <scope>NUCLEOTIDE SEQUENCE [LARGE SCALE GENOMIC DNA]</scope>
    <source>
        <strain evidence="6 7">SST-39T</strain>
    </source>
</reference>
<dbReference type="GO" id="GO:0016020">
    <property type="term" value="C:membrane"/>
    <property type="evidence" value="ECO:0007669"/>
    <property type="project" value="UniProtKB-SubCell"/>
</dbReference>
<evidence type="ECO:0000256" key="5">
    <source>
        <dbReference type="SAM" id="Phobius"/>
    </source>
</evidence>
<evidence type="ECO:0000256" key="1">
    <source>
        <dbReference type="ARBA" id="ARBA00004141"/>
    </source>
</evidence>
<evidence type="ECO:0000313" key="6">
    <source>
        <dbReference type="EMBL" id="AQP50993.1"/>
    </source>
</evidence>
<evidence type="ECO:0000256" key="2">
    <source>
        <dbReference type="ARBA" id="ARBA00022692"/>
    </source>
</evidence>
<keyword evidence="2 5" id="KW-0812">Transmembrane</keyword>
<dbReference type="STRING" id="399497.BW733_09290"/>
<sequence>MRFPRESWWVLRVVRFLAVVGLVAGIWLPGVGVAAMVGVLAYFCCAAVGHLRAGFTGQAFWLNCLGMLALTVAMLVLTRVL</sequence>
<dbReference type="EMBL" id="CP019607">
    <property type="protein sequence ID" value="AQP50993.1"/>
    <property type="molecule type" value="Genomic_DNA"/>
</dbReference>
<organism evidence="6 7">
    <name type="scientific">Tessaracoccus flavescens</name>
    <dbReference type="NCBI Taxonomy" id="399497"/>
    <lineage>
        <taxon>Bacteria</taxon>
        <taxon>Bacillati</taxon>
        <taxon>Actinomycetota</taxon>
        <taxon>Actinomycetes</taxon>
        <taxon>Propionibacteriales</taxon>
        <taxon>Propionibacteriaceae</taxon>
        <taxon>Tessaracoccus</taxon>
    </lineage>
</organism>
<feature type="transmembrane region" description="Helical" evidence="5">
    <location>
        <begin position="60"/>
        <end position="80"/>
    </location>
</feature>